<feature type="transmembrane region" description="Helical" evidence="2">
    <location>
        <begin position="393"/>
        <end position="415"/>
    </location>
</feature>
<evidence type="ECO:0000256" key="1">
    <source>
        <dbReference type="SAM" id="MobiDB-lite"/>
    </source>
</evidence>
<evidence type="ECO:0000313" key="4">
    <source>
        <dbReference type="Proteomes" id="UP000023152"/>
    </source>
</evidence>
<keyword evidence="2" id="KW-0472">Membrane</keyword>
<keyword evidence="4" id="KW-1185">Reference proteome</keyword>
<dbReference type="Proteomes" id="UP000023152">
    <property type="component" value="Unassembled WGS sequence"/>
</dbReference>
<feature type="region of interest" description="Disordered" evidence="1">
    <location>
        <begin position="38"/>
        <end position="61"/>
    </location>
</feature>
<dbReference type="EMBL" id="ASPP01023207">
    <property type="protein sequence ID" value="ETO10724.1"/>
    <property type="molecule type" value="Genomic_DNA"/>
</dbReference>
<keyword evidence="2" id="KW-0812">Transmembrane</keyword>
<feature type="compositionally biased region" description="Basic and acidic residues" evidence="1">
    <location>
        <begin position="82"/>
        <end position="96"/>
    </location>
</feature>
<feature type="transmembrane region" description="Helical" evidence="2">
    <location>
        <begin position="284"/>
        <end position="306"/>
    </location>
</feature>
<organism evidence="3 4">
    <name type="scientific">Reticulomyxa filosa</name>
    <dbReference type="NCBI Taxonomy" id="46433"/>
    <lineage>
        <taxon>Eukaryota</taxon>
        <taxon>Sar</taxon>
        <taxon>Rhizaria</taxon>
        <taxon>Retaria</taxon>
        <taxon>Foraminifera</taxon>
        <taxon>Monothalamids</taxon>
        <taxon>Reticulomyxidae</taxon>
        <taxon>Reticulomyxa</taxon>
    </lineage>
</organism>
<feature type="transmembrane region" description="Helical" evidence="2">
    <location>
        <begin position="150"/>
        <end position="168"/>
    </location>
</feature>
<feature type="transmembrane region" description="Helical" evidence="2">
    <location>
        <begin position="318"/>
        <end position="341"/>
    </location>
</feature>
<sequence>MNEMNNVRQSIAFAQKSHRRLQSLQSLQLEENNVASEMVPLEPSSSTIRRGNTTKRDNAGLFDSQVPLPVMIEDEAAPPSLHKSEDADAKGDDGKEAGSLLPVTREIDHGNLFMLQEFFWPSVYFEREERIGQDRHTLEHLSKIVYPARIYGAAYLGLLGILAEAYIYRYWYRRVGNFISDVKQYKEQLEALQPPSSPMGDDADSSGQDWAVNATANTITFAEALHQGLLWGGIYSVIFGLFACILLFRAWKKKMVNLRKGTPLHRYEPKMFPTWATTRFMSTVASYIATGAFLNGLMLCFWATMFGWNKFWNWLHGYTQMIIGYFVYVCIDHFVIKRWLLNKIMVAKDGSVKHEHEEWFQYLLPLLDFMYLPLALLYGMYRMLNWFEFYLFIYLFILFLLLLLLAGLGIHFIVLNNKNRIIFALLSYLRPDLNMYPRGLENFDYGHLTFVSSIRLMVEREAVYLSKEFGPMMHKRYRNVQGLSPGASLGMFNSFFFSPAPHSSLFCIRTVLLHTHRVIGRTPSRSKECNNKSIHSCF</sequence>
<feature type="transmembrane region" description="Helical" evidence="2">
    <location>
        <begin position="362"/>
        <end position="381"/>
    </location>
</feature>
<evidence type="ECO:0000313" key="3">
    <source>
        <dbReference type="EMBL" id="ETO10724.1"/>
    </source>
</evidence>
<comment type="caution">
    <text evidence="3">The sequence shown here is derived from an EMBL/GenBank/DDBJ whole genome shotgun (WGS) entry which is preliminary data.</text>
</comment>
<feature type="transmembrane region" description="Helical" evidence="2">
    <location>
        <begin position="229"/>
        <end position="251"/>
    </location>
</feature>
<protein>
    <submittedName>
        <fullName evidence="3">Uncharacterized protein</fullName>
    </submittedName>
</protein>
<reference evidence="3 4" key="1">
    <citation type="journal article" date="2013" name="Curr. Biol.">
        <title>The Genome of the Foraminiferan Reticulomyxa filosa.</title>
        <authorList>
            <person name="Glockner G."/>
            <person name="Hulsmann N."/>
            <person name="Schleicher M."/>
            <person name="Noegel A.A."/>
            <person name="Eichinger L."/>
            <person name="Gallinger C."/>
            <person name="Pawlowski J."/>
            <person name="Sierra R."/>
            <person name="Euteneuer U."/>
            <person name="Pillet L."/>
            <person name="Moustafa A."/>
            <person name="Platzer M."/>
            <person name="Groth M."/>
            <person name="Szafranski K."/>
            <person name="Schliwa M."/>
        </authorList>
    </citation>
    <scope>NUCLEOTIDE SEQUENCE [LARGE SCALE GENOMIC DNA]</scope>
</reference>
<gene>
    <name evidence="3" type="ORF">RFI_26653</name>
</gene>
<keyword evidence="2" id="KW-1133">Transmembrane helix</keyword>
<accession>X6MA01</accession>
<dbReference type="AlphaFoldDB" id="X6MA01"/>
<feature type="region of interest" description="Disordered" evidence="1">
    <location>
        <begin position="75"/>
        <end position="98"/>
    </location>
</feature>
<proteinExistence type="predicted"/>
<name>X6MA01_RETFI</name>
<evidence type="ECO:0000256" key="2">
    <source>
        <dbReference type="SAM" id="Phobius"/>
    </source>
</evidence>